<gene>
    <name evidence="6" type="ORF">SmJEL517_g03940</name>
</gene>
<dbReference type="Pfam" id="PF13336">
    <property type="entry name" value="AcetylCoA_hyd_C"/>
    <property type="match status" value="1"/>
</dbReference>
<dbReference type="Pfam" id="PF12796">
    <property type="entry name" value="Ank_2"/>
    <property type="match status" value="3"/>
</dbReference>
<evidence type="ECO:0000313" key="6">
    <source>
        <dbReference type="EMBL" id="TPX33093.1"/>
    </source>
</evidence>
<evidence type="ECO:0000313" key="7">
    <source>
        <dbReference type="Proteomes" id="UP000319731"/>
    </source>
</evidence>
<dbReference type="Gene3D" id="3.40.1080.10">
    <property type="entry name" value="Glutaconate Coenzyme A-transferase"/>
    <property type="match status" value="1"/>
</dbReference>
<feature type="repeat" description="ANK" evidence="3">
    <location>
        <begin position="204"/>
        <end position="236"/>
    </location>
</feature>
<name>A0A507C6B7_9FUNG</name>
<dbReference type="STRING" id="1806994.A0A507C6B7"/>
<dbReference type="SUPFAM" id="SSF100950">
    <property type="entry name" value="NagB/RpiA/CoA transferase-like"/>
    <property type="match status" value="2"/>
</dbReference>
<organism evidence="6 7">
    <name type="scientific">Synchytrium microbalum</name>
    <dbReference type="NCBI Taxonomy" id="1806994"/>
    <lineage>
        <taxon>Eukaryota</taxon>
        <taxon>Fungi</taxon>
        <taxon>Fungi incertae sedis</taxon>
        <taxon>Chytridiomycota</taxon>
        <taxon>Chytridiomycota incertae sedis</taxon>
        <taxon>Chytridiomycetes</taxon>
        <taxon>Synchytriales</taxon>
        <taxon>Synchytriaceae</taxon>
        <taxon>Synchytrium</taxon>
    </lineage>
</organism>
<dbReference type="Pfam" id="PF02550">
    <property type="entry name" value="AcetylCoA_hydro"/>
    <property type="match status" value="1"/>
</dbReference>
<keyword evidence="7" id="KW-1185">Reference proteome</keyword>
<keyword evidence="3" id="KW-0040">ANK repeat</keyword>
<comment type="similarity">
    <text evidence="1">Belongs to the acetyl-CoA hydrolase/transferase family.</text>
</comment>
<evidence type="ECO:0000259" key="4">
    <source>
        <dbReference type="Pfam" id="PF02550"/>
    </source>
</evidence>
<protein>
    <submittedName>
        <fullName evidence="6">Uncharacterized protein</fullName>
    </submittedName>
</protein>
<feature type="domain" description="Acetyl-CoA hydrolase/transferase N-terminal" evidence="4">
    <location>
        <begin position="363"/>
        <end position="512"/>
    </location>
</feature>
<dbReference type="PROSITE" id="PS50297">
    <property type="entry name" value="ANK_REP_REGION"/>
    <property type="match status" value="4"/>
</dbReference>
<dbReference type="Gene3D" id="1.25.40.20">
    <property type="entry name" value="Ankyrin repeat-containing domain"/>
    <property type="match status" value="2"/>
</dbReference>
<dbReference type="RefSeq" id="XP_031024165.1">
    <property type="nucleotide sequence ID" value="XM_031169868.1"/>
</dbReference>
<sequence>MTTLLWKKAVKLVNKRDIPNIRNLLYEDPSFVNFQDPNGDSLLHYGARQGDLAMIKLLVEEFKSQVSTENKFARSPIYEAMQSHECVSFLLDHGVDPNQFKHGTWTPLMYASLKNCNKSAKLLLSHGANPDIQNKDDLSALHLACRDAELDMVDLLLEASPSLVHLRSRAGRLPMHIACARGSYDIAIALIDAAPDTIDAIDAGGSTPLHEACGSGNEELVRELIHRGASILAQDMNGRTPAHVAAIQGHGGVLKVLLSGGDNNSADPSAVRVKDNNGWTPLFCAVQNGHREAVEVLLESGVDTMGVVDKQDRSVMDLAIMWKRDELVELLTRRRDPPVVCTAAEAVAHIPSYTRIYVHSVAACPGTLLSALAERHNELHNVEFIHLHIDKPNPCSNPLWEEAFFTNNFFVGANQRKAVEEGYSSYIPVFLSEVPHLMRRNIVRPDWALLNLSAPDKHGYCSMGVEVCAALPAAQTATKIIGQINKNMPRTHGQSFIHVNALDYIVENVDEPLPEAIVKPPTKVEQQIGKHIAGLVEDGACLQMGIGGIPNAVLGELGSHKDLGIHTEMFMDGIIPLVEKGVITNNKKHFYPGKIVTSFVMGTRKLYDFVDDNPSIAFMDASVTNNPVTIGSNDKVTAINSAIEVDLTGQVCADSVGTRHISGVGGQVDFERGAAISRRGLPIICLPSTTKTGESRIVSMLRPGSGVTTTRTHVHYVVTEYGVAYLVGKNLHERAKALIDVSHPAHRFTLEREAFERYNLKTWI</sequence>
<reference evidence="6 7" key="1">
    <citation type="journal article" date="2019" name="Sci. Rep.">
        <title>Comparative genomics of chytrid fungi reveal insights into the obligate biotrophic and pathogenic lifestyle of Synchytrium endobioticum.</title>
        <authorList>
            <person name="van de Vossenberg B.T.L.H."/>
            <person name="Warris S."/>
            <person name="Nguyen H.D.T."/>
            <person name="van Gent-Pelzer M.P.E."/>
            <person name="Joly D.L."/>
            <person name="van de Geest H.C."/>
            <person name="Bonants P.J.M."/>
            <person name="Smith D.S."/>
            <person name="Levesque C.A."/>
            <person name="van der Lee T.A.J."/>
        </authorList>
    </citation>
    <scope>NUCLEOTIDE SEQUENCE [LARGE SCALE GENOMIC DNA]</scope>
    <source>
        <strain evidence="6 7">JEL517</strain>
    </source>
</reference>
<dbReference type="PANTHER" id="PTHR21432:SF20">
    <property type="entry name" value="ACETYL-COA HYDROLASE"/>
    <property type="match status" value="1"/>
</dbReference>
<feature type="repeat" description="ANK" evidence="3">
    <location>
        <begin position="38"/>
        <end position="60"/>
    </location>
</feature>
<evidence type="ECO:0000259" key="5">
    <source>
        <dbReference type="Pfam" id="PF13336"/>
    </source>
</evidence>
<comment type="caution">
    <text evidence="6">The sequence shown here is derived from an EMBL/GenBank/DDBJ whole genome shotgun (WGS) entry which is preliminary data.</text>
</comment>
<dbReference type="PROSITE" id="PS50088">
    <property type="entry name" value="ANK_REPEAT"/>
    <property type="match status" value="5"/>
</dbReference>
<feature type="domain" description="Acetyl-CoA hydrolase/transferase C-terminal" evidence="5">
    <location>
        <begin position="602"/>
        <end position="754"/>
    </location>
</feature>
<feature type="repeat" description="ANK" evidence="3">
    <location>
        <begin position="277"/>
        <end position="303"/>
    </location>
</feature>
<dbReference type="GeneID" id="42005165"/>
<evidence type="ECO:0000256" key="2">
    <source>
        <dbReference type="ARBA" id="ARBA00022679"/>
    </source>
</evidence>
<accession>A0A507C6B7</accession>
<dbReference type="PANTHER" id="PTHR21432">
    <property type="entry name" value="ACETYL-COA HYDROLASE-RELATED"/>
    <property type="match status" value="1"/>
</dbReference>
<dbReference type="OrthoDB" id="10250396at2759"/>
<dbReference type="Gene3D" id="3.30.750.70">
    <property type="entry name" value="4-hydroxybutyrate coenzyme like domains"/>
    <property type="match status" value="1"/>
</dbReference>
<dbReference type="SMART" id="SM00248">
    <property type="entry name" value="ANK"/>
    <property type="match status" value="9"/>
</dbReference>
<proteinExistence type="inferred from homology"/>
<keyword evidence="2" id="KW-0808">Transferase</keyword>
<dbReference type="GO" id="GO:0008775">
    <property type="term" value="F:acetate CoA-transferase activity"/>
    <property type="evidence" value="ECO:0007669"/>
    <property type="project" value="InterPro"/>
</dbReference>
<dbReference type="InterPro" id="IPR046433">
    <property type="entry name" value="ActCoA_hydro"/>
</dbReference>
<dbReference type="InterPro" id="IPR002110">
    <property type="entry name" value="Ankyrin_rpt"/>
</dbReference>
<evidence type="ECO:0000256" key="3">
    <source>
        <dbReference type="PROSITE-ProRule" id="PRU00023"/>
    </source>
</evidence>
<dbReference type="Pfam" id="PF13637">
    <property type="entry name" value="Ank_4"/>
    <property type="match status" value="1"/>
</dbReference>
<dbReference type="EMBL" id="QEAO01000023">
    <property type="protein sequence ID" value="TPX33093.1"/>
    <property type="molecule type" value="Genomic_DNA"/>
</dbReference>
<dbReference type="Proteomes" id="UP000319731">
    <property type="component" value="Unassembled WGS sequence"/>
</dbReference>
<dbReference type="InterPro" id="IPR037171">
    <property type="entry name" value="NagB/RpiA_transferase-like"/>
</dbReference>
<feature type="repeat" description="ANK" evidence="3">
    <location>
        <begin position="103"/>
        <end position="135"/>
    </location>
</feature>
<dbReference type="GO" id="GO:0006083">
    <property type="term" value="P:acetate metabolic process"/>
    <property type="evidence" value="ECO:0007669"/>
    <property type="project" value="InterPro"/>
</dbReference>
<evidence type="ECO:0000256" key="1">
    <source>
        <dbReference type="ARBA" id="ARBA00009632"/>
    </source>
</evidence>
<dbReference type="SUPFAM" id="SSF48403">
    <property type="entry name" value="Ankyrin repeat"/>
    <property type="match status" value="1"/>
</dbReference>
<dbReference type="InterPro" id="IPR003702">
    <property type="entry name" value="ActCoA_hydro_N"/>
</dbReference>
<feature type="repeat" description="ANK" evidence="3">
    <location>
        <begin position="237"/>
        <end position="269"/>
    </location>
</feature>
<dbReference type="InterPro" id="IPR038460">
    <property type="entry name" value="AcetylCoA_hyd_C_sf"/>
</dbReference>
<dbReference type="InterPro" id="IPR026888">
    <property type="entry name" value="AcetylCoA_hyd_C"/>
</dbReference>
<dbReference type="AlphaFoldDB" id="A0A507C6B7"/>
<dbReference type="Gene3D" id="3.40.1080.20">
    <property type="entry name" value="Acetyl-CoA hydrolase/transferase C-terminal domain"/>
    <property type="match status" value="1"/>
</dbReference>
<dbReference type="InterPro" id="IPR036770">
    <property type="entry name" value="Ankyrin_rpt-contain_sf"/>
</dbReference>